<evidence type="ECO:0000313" key="3">
    <source>
        <dbReference type="EMBL" id="KDQ49038.1"/>
    </source>
</evidence>
<evidence type="ECO:0000256" key="1">
    <source>
        <dbReference type="SAM" id="MobiDB-lite"/>
    </source>
</evidence>
<reference evidence="4" key="1">
    <citation type="journal article" date="2014" name="Proc. Natl. Acad. Sci. U.S.A.">
        <title>Extensive sampling of basidiomycete genomes demonstrates inadequacy of the white-rot/brown-rot paradigm for wood decay fungi.</title>
        <authorList>
            <person name="Riley R."/>
            <person name="Salamov A.A."/>
            <person name="Brown D.W."/>
            <person name="Nagy L.G."/>
            <person name="Floudas D."/>
            <person name="Held B.W."/>
            <person name="Levasseur A."/>
            <person name="Lombard V."/>
            <person name="Morin E."/>
            <person name="Otillar R."/>
            <person name="Lindquist E.A."/>
            <person name="Sun H."/>
            <person name="LaButti K.M."/>
            <person name="Schmutz J."/>
            <person name="Jabbour D."/>
            <person name="Luo H."/>
            <person name="Baker S.E."/>
            <person name="Pisabarro A.G."/>
            <person name="Walton J.D."/>
            <person name="Blanchette R.A."/>
            <person name="Henrissat B."/>
            <person name="Martin F."/>
            <person name="Cullen D."/>
            <person name="Hibbett D.S."/>
            <person name="Grigoriev I.V."/>
        </authorList>
    </citation>
    <scope>NUCLEOTIDE SEQUENCE [LARGE SCALE GENOMIC DNA]</scope>
    <source>
        <strain evidence="4">MUCL 33604</strain>
    </source>
</reference>
<feature type="region of interest" description="Disordered" evidence="1">
    <location>
        <begin position="17"/>
        <end position="50"/>
    </location>
</feature>
<feature type="chain" id="PRO_5001646314" evidence="2">
    <location>
        <begin position="19"/>
        <end position="175"/>
    </location>
</feature>
<sequence>MSSLSVVALLSLKPTSLTGDAAVPRASDGRRPRFDDRSPPTSPAGPSMGQLIHEDVSEDESVEGGENGTQEPVEDMIQSLKEQLMVLSSDNALLASMASRLRNENAHLHQQVNDLQDEVRGGKAQRLEEDLVKMTVLMRKKAVDCHDLRHQVKLLNLTIIELRATINTLVTPALA</sequence>
<protein>
    <submittedName>
        <fullName evidence="3">Uncharacterized protein</fullName>
    </submittedName>
</protein>
<dbReference type="Proteomes" id="UP000027265">
    <property type="component" value="Unassembled WGS sequence"/>
</dbReference>
<feature type="compositionally biased region" description="Basic and acidic residues" evidence="1">
    <location>
        <begin position="27"/>
        <end position="38"/>
    </location>
</feature>
<dbReference type="HOGENOM" id="CLU_1532781_0_0_1"/>
<evidence type="ECO:0000313" key="4">
    <source>
        <dbReference type="Proteomes" id="UP000027265"/>
    </source>
</evidence>
<dbReference type="AlphaFoldDB" id="A0A067P290"/>
<gene>
    <name evidence="3" type="ORF">JAAARDRAFT_51907</name>
</gene>
<organism evidence="3 4">
    <name type="scientific">Jaapia argillacea MUCL 33604</name>
    <dbReference type="NCBI Taxonomy" id="933084"/>
    <lineage>
        <taxon>Eukaryota</taxon>
        <taxon>Fungi</taxon>
        <taxon>Dikarya</taxon>
        <taxon>Basidiomycota</taxon>
        <taxon>Agaricomycotina</taxon>
        <taxon>Agaricomycetes</taxon>
        <taxon>Agaricomycetidae</taxon>
        <taxon>Jaapiales</taxon>
        <taxon>Jaapiaceae</taxon>
        <taxon>Jaapia</taxon>
    </lineage>
</organism>
<keyword evidence="2" id="KW-0732">Signal</keyword>
<proteinExistence type="predicted"/>
<name>A0A067P290_9AGAM</name>
<dbReference type="EMBL" id="KL197839">
    <property type="protein sequence ID" value="KDQ49038.1"/>
    <property type="molecule type" value="Genomic_DNA"/>
</dbReference>
<evidence type="ECO:0000256" key="2">
    <source>
        <dbReference type="SAM" id="SignalP"/>
    </source>
</evidence>
<feature type="signal peptide" evidence="2">
    <location>
        <begin position="1"/>
        <end position="18"/>
    </location>
</feature>
<keyword evidence="4" id="KW-1185">Reference proteome</keyword>
<dbReference type="InParanoid" id="A0A067P290"/>
<accession>A0A067P290</accession>